<dbReference type="Proteomes" id="UP000002895">
    <property type="component" value="Chromosome"/>
</dbReference>
<proteinExistence type="predicted"/>
<dbReference type="EMBL" id="CP003504">
    <property type="protein sequence ID" value="AFM70589.1"/>
    <property type="molecule type" value="Genomic_DNA"/>
</dbReference>
<dbReference type="KEGG" id="ehr:EHR_08310"/>
<sequence length="46" mass="5417">MNPTIILDQKIYQKNDFTPFALTDILTEYSKKTTKTFSIFGNMNKR</sequence>
<name>I6TBA0_ENTHA</name>
<reference evidence="1 2" key="1">
    <citation type="journal article" date="2012" name="J. Bacteriol.">
        <title>Genome sequence of Enterococcus hirae (Streptococcus faecalis) ATCC 9790, a model organism for the study of ion transport, bioenergetics, and copper homeostasis.</title>
        <authorList>
            <person name="Gaechter T."/>
            <person name="Wunderlin C."/>
            <person name="Schmidheini T."/>
            <person name="Solioz M."/>
        </authorList>
    </citation>
    <scope>NUCLEOTIDE SEQUENCE [LARGE SCALE GENOMIC DNA]</scope>
    <source>
        <strain evidence="2">ATCC 9790 / DSM 20160 / JCM 8729 / LMG 6399 / NBRC 3181 / NCIMB 6459 / NCDO 1258 / NCTC 12367 / WDCM 00089 / R</strain>
    </source>
</reference>
<protein>
    <submittedName>
        <fullName evidence="1">Uncharacterized protein</fullName>
    </submittedName>
</protein>
<evidence type="ECO:0000313" key="2">
    <source>
        <dbReference type="Proteomes" id="UP000002895"/>
    </source>
</evidence>
<dbReference type="HOGENOM" id="CLU_3183413_0_0_9"/>
<evidence type="ECO:0000313" key="1">
    <source>
        <dbReference type="EMBL" id="AFM70589.1"/>
    </source>
</evidence>
<dbReference type="AlphaFoldDB" id="I6TBA0"/>
<accession>I6TBA0</accession>
<gene>
    <name evidence="1" type="ordered locus">EHR_08310</name>
</gene>
<keyword evidence="2" id="KW-1185">Reference proteome</keyword>
<organism evidence="1 2">
    <name type="scientific">Enterococcus hirae (strain ATCC 9790 / DSM 20160 / JCM 8729 / LMG 6399 / NBRC 3181 / NCIMB 6459 / NCDO 1258 / NCTC 12367 / WDCM 00089 / R)</name>
    <dbReference type="NCBI Taxonomy" id="768486"/>
    <lineage>
        <taxon>Bacteria</taxon>
        <taxon>Bacillati</taxon>
        <taxon>Bacillota</taxon>
        <taxon>Bacilli</taxon>
        <taxon>Lactobacillales</taxon>
        <taxon>Enterococcaceae</taxon>
        <taxon>Enterococcus</taxon>
    </lineage>
</organism>
<dbReference type="PATRIC" id="fig|768486.3.peg.1585"/>